<dbReference type="SMART" id="SM01411">
    <property type="entry name" value="Ephrin_rec_like"/>
    <property type="match status" value="1"/>
</dbReference>
<dbReference type="SUPFAM" id="SSF57016">
    <property type="entry name" value="Plant lectins/antimicrobial peptides"/>
    <property type="match status" value="1"/>
</dbReference>
<feature type="disulfide bond" evidence="4">
    <location>
        <begin position="208"/>
        <end position="218"/>
    </location>
</feature>
<dbReference type="InterPro" id="IPR049883">
    <property type="entry name" value="NOTCH1_EGF-like"/>
</dbReference>
<dbReference type="PROSITE" id="PS00010">
    <property type="entry name" value="ASX_HYDROXYL"/>
    <property type="match status" value="1"/>
</dbReference>
<dbReference type="RefSeq" id="XP_035698123.1">
    <property type="nucleotide sequence ID" value="XM_035842230.1"/>
</dbReference>
<dbReference type="Gene3D" id="3.10.100.10">
    <property type="entry name" value="Mannose-Binding Protein A, subunit A"/>
    <property type="match status" value="1"/>
</dbReference>
<reference evidence="8" key="2">
    <citation type="submission" date="2025-08" db="UniProtKB">
        <authorList>
            <consortium name="RefSeq"/>
        </authorList>
    </citation>
    <scope>IDENTIFICATION</scope>
    <source>
        <strain evidence="8">S238N-H82</strain>
        <tissue evidence="8">Testes</tissue>
    </source>
</reference>
<dbReference type="SUPFAM" id="SSF56436">
    <property type="entry name" value="C-type lectin-like"/>
    <property type="match status" value="1"/>
</dbReference>
<dbReference type="InterPro" id="IPR016187">
    <property type="entry name" value="CTDL_fold"/>
</dbReference>
<evidence type="ECO:0000259" key="5">
    <source>
        <dbReference type="PROSITE" id="PS50026"/>
    </source>
</evidence>
<dbReference type="InterPro" id="IPR016186">
    <property type="entry name" value="C-type_lectin-like/link_sf"/>
</dbReference>
<dbReference type="InterPro" id="IPR011641">
    <property type="entry name" value="Tyr-kin_ephrin_A/B_rcpt-like"/>
</dbReference>
<keyword evidence="3 4" id="KW-1015">Disulfide bond</keyword>
<evidence type="ECO:0000256" key="1">
    <source>
        <dbReference type="ARBA" id="ARBA00022536"/>
    </source>
</evidence>
<dbReference type="Pfam" id="PF07645">
    <property type="entry name" value="EGF_CA"/>
    <property type="match status" value="1"/>
</dbReference>
<feature type="domain" description="EGF-like" evidence="5">
    <location>
        <begin position="204"/>
        <end position="243"/>
    </location>
</feature>
<keyword evidence="1 4" id="KW-0245">EGF-like domain</keyword>
<dbReference type="Pfam" id="PF00059">
    <property type="entry name" value="Lectin_C"/>
    <property type="match status" value="1"/>
</dbReference>
<keyword evidence="2" id="KW-0147">Chitin-binding</keyword>
<dbReference type="PANTHER" id="PTHR19324">
    <property type="entry name" value="PERFORIN-LIKE PROTEIN 1"/>
    <property type="match status" value="1"/>
</dbReference>
<dbReference type="InterPro" id="IPR000742">
    <property type="entry name" value="EGF"/>
</dbReference>
<keyword evidence="7" id="KW-1185">Reference proteome</keyword>
<protein>
    <submittedName>
        <fullName evidence="8">Uncharacterized protein LOC118431114</fullName>
    </submittedName>
</protein>
<sequence>MPKDSATNTFLANLAPLEAGRWLGLTDNNNDGQWQFEDGQILASSDYSNWPPGEPAPDNGQGGCVGFWGSGSSWDEKDCSYDRGFICQLNEAPKKWRKDWRCGWGHPAANGNPAECYPAGVNHCCSFANWCGNTAAHCDCRTCVDYRITGPCVPGSFSRTGTDPCDLCPVGTFQAGHGQTECLSCPLGTGTDARGSETSSDCVDINECTGNHGCDHVCRNTQGSYRCECHGAFTLDTDGRSCSGGWPRGTYGLPRTNTGCPESAGVTWHTGSRFQDTEDDDANNYWTSGLHFDGDFWRDNMIQKFCMKTSYWTGHGTWPRGSYCIFKKNECPSGFQTGEIYWDDEDNPFNQRNSRSGSLPDGKYDRNTLIWYCCRNDGSANTRIPLPSRKPFYLFRFRQGCQKVLGMNVREEYFRWDDEDTINESDRHGAHPHDTGGSRNHKLHYCYYS</sequence>
<evidence type="ECO:0000256" key="2">
    <source>
        <dbReference type="ARBA" id="ARBA00022669"/>
    </source>
</evidence>
<evidence type="ECO:0000256" key="3">
    <source>
        <dbReference type="ARBA" id="ARBA00023157"/>
    </source>
</evidence>
<dbReference type="InterPro" id="IPR031569">
    <property type="entry name" value="ApeC"/>
</dbReference>
<dbReference type="Proteomes" id="UP000001554">
    <property type="component" value="Chromosome 14"/>
</dbReference>
<dbReference type="PROSITE" id="PS50026">
    <property type="entry name" value="EGF_3"/>
    <property type="match status" value="1"/>
</dbReference>
<dbReference type="Gene3D" id="2.10.25.10">
    <property type="entry name" value="Laminin"/>
    <property type="match status" value="1"/>
</dbReference>
<dbReference type="KEGG" id="bfo:118431114"/>
<dbReference type="GO" id="GO:0005509">
    <property type="term" value="F:calcium ion binding"/>
    <property type="evidence" value="ECO:0007669"/>
    <property type="project" value="InterPro"/>
</dbReference>
<evidence type="ECO:0000256" key="4">
    <source>
        <dbReference type="PROSITE-ProRule" id="PRU00076"/>
    </source>
</evidence>
<evidence type="ECO:0000313" key="7">
    <source>
        <dbReference type="Proteomes" id="UP000001554"/>
    </source>
</evidence>
<dbReference type="InterPro" id="IPR001881">
    <property type="entry name" value="EGF-like_Ca-bd_dom"/>
</dbReference>
<evidence type="ECO:0000313" key="8">
    <source>
        <dbReference type="RefSeq" id="XP_035698123.1"/>
    </source>
</evidence>
<comment type="caution">
    <text evidence="4">Lacks conserved residue(s) required for the propagation of feature annotation.</text>
</comment>
<accession>A0A9J7MC04</accession>
<dbReference type="InterPro" id="IPR000152">
    <property type="entry name" value="EGF-type_Asp/Asn_hydroxyl_site"/>
</dbReference>
<dbReference type="PROSITE" id="PS01187">
    <property type="entry name" value="EGF_CA"/>
    <property type="match status" value="1"/>
</dbReference>
<dbReference type="InterPro" id="IPR036861">
    <property type="entry name" value="Endochitinase-like_sf"/>
</dbReference>
<evidence type="ECO:0000259" key="6">
    <source>
        <dbReference type="PROSITE" id="PS50041"/>
    </source>
</evidence>
<feature type="domain" description="C-type lectin" evidence="6">
    <location>
        <begin position="1"/>
        <end position="88"/>
    </location>
</feature>
<dbReference type="AlphaFoldDB" id="A0A9J7MC04"/>
<dbReference type="PROSITE" id="PS50041">
    <property type="entry name" value="C_TYPE_LECTIN_2"/>
    <property type="match status" value="1"/>
</dbReference>
<dbReference type="SUPFAM" id="SSF57196">
    <property type="entry name" value="EGF/Laminin"/>
    <property type="match status" value="1"/>
</dbReference>
<dbReference type="Pfam" id="PF07699">
    <property type="entry name" value="Ephrin_rec_like"/>
    <property type="match status" value="1"/>
</dbReference>
<dbReference type="Pfam" id="PF16977">
    <property type="entry name" value="ApeC"/>
    <property type="match status" value="1"/>
</dbReference>
<proteinExistence type="predicted"/>
<dbReference type="SMART" id="SM00179">
    <property type="entry name" value="EGF_CA"/>
    <property type="match status" value="1"/>
</dbReference>
<name>A0A9J7MC04_BRAFL</name>
<dbReference type="GO" id="GO:0008061">
    <property type="term" value="F:chitin binding"/>
    <property type="evidence" value="ECO:0007669"/>
    <property type="project" value="UniProtKB-KW"/>
</dbReference>
<reference evidence="7" key="1">
    <citation type="journal article" date="2020" name="Nat. Ecol. Evol.">
        <title>Deeply conserved synteny resolves early events in vertebrate evolution.</title>
        <authorList>
            <person name="Simakov O."/>
            <person name="Marletaz F."/>
            <person name="Yue J.X."/>
            <person name="O'Connell B."/>
            <person name="Jenkins J."/>
            <person name="Brandt A."/>
            <person name="Calef R."/>
            <person name="Tung C.H."/>
            <person name="Huang T.K."/>
            <person name="Schmutz J."/>
            <person name="Satoh N."/>
            <person name="Yu J.K."/>
            <person name="Putnam N.H."/>
            <person name="Green R.E."/>
            <person name="Rokhsar D.S."/>
        </authorList>
    </citation>
    <scope>NUCLEOTIDE SEQUENCE [LARGE SCALE GENOMIC DNA]</scope>
    <source>
        <strain evidence="7">S238N-H82</strain>
    </source>
</reference>
<organism evidence="7 8">
    <name type="scientific">Branchiostoma floridae</name>
    <name type="common">Florida lancelet</name>
    <name type="synonym">Amphioxus</name>
    <dbReference type="NCBI Taxonomy" id="7739"/>
    <lineage>
        <taxon>Eukaryota</taxon>
        <taxon>Metazoa</taxon>
        <taxon>Chordata</taxon>
        <taxon>Cephalochordata</taxon>
        <taxon>Leptocardii</taxon>
        <taxon>Amphioxiformes</taxon>
        <taxon>Branchiostomatidae</taxon>
        <taxon>Branchiostoma</taxon>
    </lineage>
</organism>
<dbReference type="PANTHER" id="PTHR19324:SF33">
    <property type="entry name" value="MUCIN-5AC"/>
    <property type="match status" value="1"/>
</dbReference>
<dbReference type="OrthoDB" id="5954510at2759"/>
<dbReference type="GeneID" id="118431114"/>
<dbReference type="InterPro" id="IPR018097">
    <property type="entry name" value="EGF_Ca-bd_CS"/>
</dbReference>
<gene>
    <name evidence="8" type="primary">LOC118431114</name>
</gene>
<dbReference type="InterPro" id="IPR001304">
    <property type="entry name" value="C-type_lectin-like"/>
</dbReference>